<dbReference type="Proteomes" id="UP000257109">
    <property type="component" value="Unassembled WGS sequence"/>
</dbReference>
<sequence length="151" mass="17277">MADRGTSDGHRPSLCGRGCGVCGRVQPAINSPTSTIHISTSESTIPIVQQGTLLTVQEEPQPTFVGGIVDQRPFLQAIDKEYKFDEPWPTWKKIRLLVHDMWFEELKGSHIFKNAMNKIRNGHDHATWILPNAIEFQRLPSVWEVKYQQRR</sequence>
<proteinExistence type="predicted"/>
<evidence type="ECO:0000313" key="2">
    <source>
        <dbReference type="Proteomes" id="UP000257109"/>
    </source>
</evidence>
<organism evidence="1 2">
    <name type="scientific">Mucuna pruriens</name>
    <name type="common">Velvet bean</name>
    <name type="synonym">Dolichos pruriens</name>
    <dbReference type="NCBI Taxonomy" id="157652"/>
    <lineage>
        <taxon>Eukaryota</taxon>
        <taxon>Viridiplantae</taxon>
        <taxon>Streptophyta</taxon>
        <taxon>Embryophyta</taxon>
        <taxon>Tracheophyta</taxon>
        <taxon>Spermatophyta</taxon>
        <taxon>Magnoliopsida</taxon>
        <taxon>eudicotyledons</taxon>
        <taxon>Gunneridae</taxon>
        <taxon>Pentapetalae</taxon>
        <taxon>rosids</taxon>
        <taxon>fabids</taxon>
        <taxon>Fabales</taxon>
        <taxon>Fabaceae</taxon>
        <taxon>Papilionoideae</taxon>
        <taxon>50 kb inversion clade</taxon>
        <taxon>NPAAA clade</taxon>
        <taxon>indigoferoid/millettioid clade</taxon>
        <taxon>Phaseoleae</taxon>
        <taxon>Mucuna</taxon>
    </lineage>
</organism>
<gene>
    <name evidence="1" type="ORF">CR513_04537</name>
</gene>
<reference evidence="1" key="1">
    <citation type="submission" date="2018-05" db="EMBL/GenBank/DDBJ databases">
        <title>Draft genome of Mucuna pruriens seed.</title>
        <authorList>
            <person name="Nnadi N.E."/>
            <person name="Vos R."/>
            <person name="Hasami M.H."/>
            <person name="Devisetty U.K."/>
            <person name="Aguiy J.C."/>
        </authorList>
    </citation>
    <scope>NUCLEOTIDE SEQUENCE [LARGE SCALE GENOMIC DNA]</scope>
    <source>
        <strain evidence="1">JCA_2017</strain>
    </source>
</reference>
<protein>
    <submittedName>
        <fullName evidence="1">Uncharacterized protein</fullName>
    </submittedName>
</protein>
<keyword evidence="2" id="KW-1185">Reference proteome</keyword>
<dbReference type="EMBL" id="QJKJ01000757">
    <property type="protein sequence ID" value="RDY10864.1"/>
    <property type="molecule type" value="Genomic_DNA"/>
</dbReference>
<evidence type="ECO:0000313" key="1">
    <source>
        <dbReference type="EMBL" id="RDY10864.1"/>
    </source>
</evidence>
<feature type="non-terminal residue" evidence="1">
    <location>
        <position position="1"/>
    </location>
</feature>
<dbReference type="AlphaFoldDB" id="A0A371I7E8"/>
<name>A0A371I7E8_MUCPR</name>
<accession>A0A371I7E8</accession>
<dbReference type="OrthoDB" id="1429956at2759"/>
<comment type="caution">
    <text evidence="1">The sequence shown here is derived from an EMBL/GenBank/DDBJ whole genome shotgun (WGS) entry which is preliminary data.</text>
</comment>